<dbReference type="AlphaFoldDB" id="C8S0Y9"/>
<proteinExistence type="predicted"/>
<keyword evidence="3" id="KW-0489">Methyltransferase</keyword>
<dbReference type="PANTHER" id="PTHR43861:SF3">
    <property type="entry name" value="PUTATIVE (AFU_ORTHOLOGUE AFUA_2G14390)-RELATED"/>
    <property type="match status" value="1"/>
</dbReference>
<evidence type="ECO:0000256" key="1">
    <source>
        <dbReference type="ARBA" id="ARBA00022679"/>
    </source>
</evidence>
<dbReference type="PANTHER" id="PTHR43861">
    <property type="entry name" value="TRANS-ACONITATE 2-METHYLTRANSFERASE-RELATED"/>
    <property type="match status" value="1"/>
</dbReference>
<gene>
    <name evidence="3" type="ORF">Rsw2DRAFT_1717</name>
</gene>
<dbReference type="Gene3D" id="3.40.50.150">
    <property type="entry name" value="Vaccinia Virus protein VP39"/>
    <property type="match status" value="1"/>
</dbReference>
<dbReference type="STRING" id="371731.Rsw2DRAFT_1717"/>
<dbReference type="EMBL" id="ACYY01000009">
    <property type="protein sequence ID" value="EEW25430.1"/>
    <property type="molecule type" value="Genomic_DNA"/>
</dbReference>
<dbReference type="Proteomes" id="UP000010121">
    <property type="component" value="Unassembled WGS sequence"/>
</dbReference>
<reference evidence="3 4" key="1">
    <citation type="submission" date="2009-08" db="EMBL/GenBank/DDBJ databases">
        <title>The draft genome of Rhodobacter sp. SW2.</title>
        <authorList>
            <consortium name="US DOE Joint Genome Institute (JGI-PGF)"/>
            <person name="Lucas S."/>
            <person name="Copeland A."/>
            <person name="Lapidus A."/>
            <person name="Glavina del Rio T."/>
            <person name="Tice H."/>
            <person name="Bruce D."/>
            <person name="Goodwin L."/>
            <person name="Pitluck S."/>
            <person name="Larimer F."/>
            <person name="Land M.L."/>
            <person name="Hauser L."/>
            <person name="Emerson D."/>
        </authorList>
    </citation>
    <scope>NUCLEOTIDE SEQUENCE [LARGE SCALE GENOMIC DNA]</scope>
    <source>
        <strain evidence="3 4">SW2</strain>
    </source>
</reference>
<dbReference type="SUPFAM" id="SSF53335">
    <property type="entry name" value="S-adenosyl-L-methionine-dependent methyltransferases"/>
    <property type="match status" value="1"/>
</dbReference>
<keyword evidence="1 3" id="KW-0808">Transferase</keyword>
<dbReference type="CDD" id="cd02440">
    <property type="entry name" value="AdoMet_MTases"/>
    <property type="match status" value="1"/>
</dbReference>
<comment type="caution">
    <text evidence="3">The sequence shown here is derived from an EMBL/GenBank/DDBJ whole genome shotgun (WGS) entry which is preliminary data.</text>
</comment>
<protein>
    <submittedName>
        <fullName evidence="3">Methyltransferase type 11</fullName>
    </submittedName>
</protein>
<accession>C8S0Y9</accession>
<evidence type="ECO:0000259" key="2">
    <source>
        <dbReference type="Pfam" id="PF13649"/>
    </source>
</evidence>
<evidence type="ECO:0000313" key="3">
    <source>
        <dbReference type="EMBL" id="EEW25430.1"/>
    </source>
</evidence>
<evidence type="ECO:0000313" key="4">
    <source>
        <dbReference type="Proteomes" id="UP000010121"/>
    </source>
</evidence>
<name>C8S0Y9_9RHOB</name>
<dbReference type="GO" id="GO:0032259">
    <property type="term" value="P:methylation"/>
    <property type="evidence" value="ECO:0007669"/>
    <property type="project" value="UniProtKB-KW"/>
</dbReference>
<organism evidence="3 4">
    <name type="scientific">Rhodobacter ferrooxidans</name>
    <dbReference type="NCBI Taxonomy" id="371731"/>
    <lineage>
        <taxon>Bacteria</taxon>
        <taxon>Pseudomonadati</taxon>
        <taxon>Pseudomonadota</taxon>
        <taxon>Alphaproteobacteria</taxon>
        <taxon>Rhodobacterales</taxon>
        <taxon>Rhodobacter group</taxon>
        <taxon>Rhodobacter</taxon>
    </lineage>
</organism>
<dbReference type="Pfam" id="PF13649">
    <property type="entry name" value="Methyltransf_25"/>
    <property type="match status" value="1"/>
</dbReference>
<dbReference type="RefSeq" id="WP_008030028.1">
    <property type="nucleotide sequence ID" value="NZ_ACYY01000009.1"/>
</dbReference>
<dbReference type="eggNOG" id="COG2227">
    <property type="taxonomic scope" value="Bacteria"/>
</dbReference>
<dbReference type="InterPro" id="IPR041698">
    <property type="entry name" value="Methyltransf_25"/>
</dbReference>
<keyword evidence="4" id="KW-1185">Reference proteome</keyword>
<dbReference type="GO" id="GO:0008168">
    <property type="term" value="F:methyltransferase activity"/>
    <property type="evidence" value="ECO:0007669"/>
    <property type="project" value="UniProtKB-KW"/>
</dbReference>
<sequence length="203" mass="21293">MWDKRYAGDGYLFGTEPAGFVPRFAGLLPPAARVLCLGDGEGRNSVYLAGLGHRVSAMDASSVALAKARALAASRGVSVSIHQADIATWDWGQGQWDAILGVFIQFAAPPLRAIIHQGIAQAVVPGGLVLLHGYAPRQVHNGTGGPSAVENLYTLDGLRADFAGWQVLEAADYDAEIAEGSAHVGASALIDFVARKPPAPVRR</sequence>
<dbReference type="OrthoDB" id="9786503at2"/>
<feature type="domain" description="Methyltransferase" evidence="2">
    <location>
        <begin position="34"/>
        <end position="127"/>
    </location>
</feature>
<dbReference type="InterPro" id="IPR029063">
    <property type="entry name" value="SAM-dependent_MTases_sf"/>
</dbReference>